<dbReference type="Proteomes" id="UP000249146">
    <property type="component" value="Unassembled WGS sequence"/>
</dbReference>
<gene>
    <name evidence="6" type="primary">rsmI</name>
    <name evidence="8" type="ORF">C1G87_0356</name>
</gene>
<evidence type="ECO:0000259" key="7">
    <source>
        <dbReference type="Pfam" id="PF00590"/>
    </source>
</evidence>
<name>A0A328EP64_9CHLR</name>
<dbReference type="PANTHER" id="PTHR46111">
    <property type="entry name" value="RIBOSOMAL RNA SMALL SUBUNIT METHYLTRANSFERASE I"/>
    <property type="match status" value="1"/>
</dbReference>
<dbReference type="GO" id="GO:0070677">
    <property type="term" value="F:rRNA (cytosine-2'-O-)-methyltransferase activity"/>
    <property type="evidence" value="ECO:0007669"/>
    <property type="project" value="UniProtKB-UniRule"/>
</dbReference>
<keyword evidence="2 6" id="KW-0698">rRNA processing</keyword>
<dbReference type="FunFam" id="3.40.1010.10:FF:000007">
    <property type="entry name" value="Ribosomal RNA small subunit methyltransferase I"/>
    <property type="match status" value="1"/>
</dbReference>
<keyword evidence="5 6" id="KW-0949">S-adenosyl-L-methionine</keyword>
<dbReference type="InterPro" id="IPR008189">
    <property type="entry name" value="rRNA_ssu_MeTfrase_I"/>
</dbReference>
<comment type="catalytic activity">
    <reaction evidence="6">
        <text>cytidine(1402) in 16S rRNA + S-adenosyl-L-methionine = 2'-O-methylcytidine(1402) in 16S rRNA + S-adenosyl-L-homocysteine + H(+)</text>
        <dbReference type="Rhea" id="RHEA:42924"/>
        <dbReference type="Rhea" id="RHEA-COMP:10285"/>
        <dbReference type="Rhea" id="RHEA-COMP:10286"/>
        <dbReference type="ChEBI" id="CHEBI:15378"/>
        <dbReference type="ChEBI" id="CHEBI:57856"/>
        <dbReference type="ChEBI" id="CHEBI:59789"/>
        <dbReference type="ChEBI" id="CHEBI:74495"/>
        <dbReference type="ChEBI" id="CHEBI:82748"/>
        <dbReference type="EC" id="2.1.1.198"/>
    </reaction>
</comment>
<reference evidence="8 9" key="1">
    <citation type="submission" date="2018-05" db="EMBL/GenBank/DDBJ databases">
        <title>Draft genome sequences of Dehalococcoides mccartyi strains RC and KS.</title>
        <authorList>
            <person name="Higgins S.A."/>
            <person name="Padilla-Crespo E."/>
            <person name="Loeffler F.E."/>
        </authorList>
    </citation>
    <scope>NUCLEOTIDE SEQUENCE [LARGE SCALE GENOMIC DNA]</scope>
    <source>
        <strain evidence="8 9">RC</strain>
    </source>
</reference>
<dbReference type="HAMAP" id="MF_01877">
    <property type="entry name" value="16SrRNA_methyltr_I"/>
    <property type="match status" value="1"/>
</dbReference>
<dbReference type="PIRSF" id="PIRSF005917">
    <property type="entry name" value="MTase_YraL"/>
    <property type="match status" value="1"/>
</dbReference>
<dbReference type="PROSITE" id="PS01296">
    <property type="entry name" value="RSMI"/>
    <property type="match status" value="1"/>
</dbReference>
<comment type="function">
    <text evidence="6">Catalyzes the 2'-O-methylation of the ribose of cytidine 1402 (C1402) in 16S rRNA.</text>
</comment>
<keyword evidence="4 6" id="KW-0808">Transferase</keyword>
<comment type="caution">
    <text evidence="8">The sequence shown here is derived from an EMBL/GenBank/DDBJ whole genome shotgun (WGS) entry which is preliminary data.</text>
</comment>
<evidence type="ECO:0000256" key="3">
    <source>
        <dbReference type="ARBA" id="ARBA00022603"/>
    </source>
</evidence>
<evidence type="ECO:0000313" key="9">
    <source>
        <dbReference type="Proteomes" id="UP000249146"/>
    </source>
</evidence>
<comment type="similarity">
    <text evidence="6">Belongs to the methyltransferase superfamily. RsmI family.</text>
</comment>
<dbReference type="GO" id="GO:0005737">
    <property type="term" value="C:cytoplasm"/>
    <property type="evidence" value="ECO:0007669"/>
    <property type="project" value="UniProtKB-SubCell"/>
</dbReference>
<dbReference type="CDD" id="cd11648">
    <property type="entry name" value="RsmI"/>
    <property type="match status" value="1"/>
</dbReference>
<dbReference type="InterPro" id="IPR014776">
    <property type="entry name" value="4pyrrole_Mease_sub2"/>
</dbReference>
<feature type="domain" description="Tetrapyrrole methylase" evidence="7">
    <location>
        <begin position="13"/>
        <end position="208"/>
    </location>
</feature>
<evidence type="ECO:0000256" key="6">
    <source>
        <dbReference type="HAMAP-Rule" id="MF_01877"/>
    </source>
</evidence>
<evidence type="ECO:0000313" key="8">
    <source>
        <dbReference type="EMBL" id="RAL69408.1"/>
    </source>
</evidence>
<evidence type="ECO:0000256" key="2">
    <source>
        <dbReference type="ARBA" id="ARBA00022552"/>
    </source>
</evidence>
<keyword evidence="1 6" id="KW-0963">Cytoplasm</keyword>
<evidence type="ECO:0000256" key="5">
    <source>
        <dbReference type="ARBA" id="ARBA00022691"/>
    </source>
</evidence>
<accession>A0A328EP64</accession>
<sequence length="284" mass="31214">MGLFCYNNKVMALYVVATPIGNLEDITLRALRLLSEVKLIAAEDTRHTRKLLSAHNIKTPLTSYFEHNRLSKLDYILEVLREGDVALVSDAGMPGISDPGYELIKAAHENGIKVVPVPGASAVITAVAVSGLDSGSFSYLGFLPRQKSERRKALSEVEILVASIVILEAPHRLQGCLLDIKEVLGDRQISVCRELTKIYEEIFRGSISQSISHFSQPRGEFVLVVEGNRQIPAKPELTGDIISELGLLKKQGKSAKEAVALVSQKNGLSKKEIYRAWLKIDKAL</sequence>
<comment type="subcellular location">
    <subcellularLocation>
        <location evidence="6">Cytoplasm</location>
    </subcellularLocation>
</comment>
<dbReference type="InterPro" id="IPR014777">
    <property type="entry name" value="4pyrrole_Mease_sub1"/>
</dbReference>
<dbReference type="Gene3D" id="3.30.950.10">
    <property type="entry name" value="Methyltransferase, Cobalt-precorrin-4 Transmethylase, Domain 2"/>
    <property type="match status" value="1"/>
</dbReference>
<dbReference type="PANTHER" id="PTHR46111:SF1">
    <property type="entry name" value="RIBOSOMAL RNA SMALL SUBUNIT METHYLTRANSFERASE I"/>
    <property type="match status" value="1"/>
</dbReference>
<keyword evidence="3 6" id="KW-0489">Methyltransferase</keyword>
<dbReference type="EC" id="2.1.1.198" evidence="6"/>
<dbReference type="Gene3D" id="3.40.1010.10">
    <property type="entry name" value="Cobalt-precorrin-4 Transmethylase, Domain 1"/>
    <property type="match status" value="1"/>
</dbReference>
<evidence type="ECO:0000256" key="4">
    <source>
        <dbReference type="ARBA" id="ARBA00022679"/>
    </source>
</evidence>
<dbReference type="InterPro" id="IPR018063">
    <property type="entry name" value="SAM_MeTrfase_RsmI_CS"/>
</dbReference>
<dbReference type="EMBL" id="QGLC01000009">
    <property type="protein sequence ID" value="RAL69408.1"/>
    <property type="molecule type" value="Genomic_DNA"/>
</dbReference>
<evidence type="ECO:0000256" key="1">
    <source>
        <dbReference type="ARBA" id="ARBA00022490"/>
    </source>
</evidence>
<organism evidence="8 9">
    <name type="scientific">Dehalococcoides mccartyi</name>
    <dbReference type="NCBI Taxonomy" id="61435"/>
    <lineage>
        <taxon>Bacteria</taxon>
        <taxon>Bacillati</taxon>
        <taxon>Chloroflexota</taxon>
        <taxon>Dehalococcoidia</taxon>
        <taxon>Dehalococcoidales</taxon>
        <taxon>Dehalococcoidaceae</taxon>
        <taxon>Dehalococcoides</taxon>
    </lineage>
</organism>
<dbReference type="SUPFAM" id="SSF53790">
    <property type="entry name" value="Tetrapyrrole methylase"/>
    <property type="match status" value="1"/>
</dbReference>
<protein>
    <recommendedName>
        <fullName evidence="6">Ribosomal RNA small subunit methyltransferase I</fullName>
        <ecNumber evidence="6">2.1.1.198</ecNumber>
    </recommendedName>
    <alternativeName>
        <fullName evidence="6">16S rRNA 2'-O-ribose C1402 methyltransferase</fullName>
    </alternativeName>
    <alternativeName>
        <fullName evidence="6">rRNA (cytidine-2'-O-)-methyltransferase RsmI</fullName>
    </alternativeName>
</protein>
<dbReference type="FunFam" id="3.30.950.10:FF:000002">
    <property type="entry name" value="Ribosomal RNA small subunit methyltransferase I"/>
    <property type="match status" value="1"/>
</dbReference>
<proteinExistence type="inferred from homology"/>
<dbReference type="Pfam" id="PF00590">
    <property type="entry name" value="TP_methylase"/>
    <property type="match status" value="1"/>
</dbReference>
<dbReference type="InterPro" id="IPR035996">
    <property type="entry name" value="4pyrrol_Methylase_sf"/>
</dbReference>
<dbReference type="NCBIfam" id="TIGR00096">
    <property type="entry name" value="16S rRNA (cytidine(1402)-2'-O)-methyltransferase"/>
    <property type="match status" value="1"/>
</dbReference>
<dbReference type="InterPro" id="IPR000878">
    <property type="entry name" value="4pyrrol_Mease"/>
</dbReference>
<dbReference type="AlphaFoldDB" id="A0A328EP64"/>